<accession>A0AB34TJM1</accession>
<evidence type="ECO:0000313" key="2">
    <source>
        <dbReference type="EMBL" id="KOO83305.1"/>
    </source>
</evidence>
<evidence type="ECO:0000313" key="3">
    <source>
        <dbReference type="Proteomes" id="UP000037632"/>
    </source>
</evidence>
<dbReference type="EMBL" id="JZIW01000001">
    <property type="protein sequence ID" value="KOO83305.1"/>
    <property type="molecule type" value="Genomic_DNA"/>
</dbReference>
<evidence type="ECO:0008006" key="4">
    <source>
        <dbReference type="Google" id="ProtNLM"/>
    </source>
</evidence>
<feature type="region of interest" description="Disordered" evidence="1">
    <location>
        <begin position="61"/>
        <end position="87"/>
    </location>
</feature>
<evidence type="ECO:0000256" key="1">
    <source>
        <dbReference type="SAM" id="MobiDB-lite"/>
    </source>
</evidence>
<comment type="caution">
    <text evidence="2">The sequence shown here is derived from an EMBL/GenBank/DDBJ whole genome shotgun (WGS) entry which is preliminary data.</text>
</comment>
<sequence length="87" mass="9724">MDVAVHEQASRQFKNNKRGWSSLIKWLQQWPAKQVVLEASGGYEQKALDALHEAGLQKQGAPLLRPNASGNDYAFPRSRTPPPDGRQ</sequence>
<organism evidence="2 3">
    <name type="scientific">Stenotrophomonas maltophilia</name>
    <name type="common">Pseudomonas maltophilia</name>
    <name type="synonym">Xanthomonas maltophilia</name>
    <dbReference type="NCBI Taxonomy" id="40324"/>
    <lineage>
        <taxon>Bacteria</taxon>
        <taxon>Pseudomonadati</taxon>
        <taxon>Pseudomonadota</taxon>
        <taxon>Gammaproteobacteria</taxon>
        <taxon>Lysobacterales</taxon>
        <taxon>Lysobacteraceae</taxon>
        <taxon>Stenotrophomonas</taxon>
        <taxon>Stenotrophomonas maltophilia group</taxon>
    </lineage>
</organism>
<gene>
    <name evidence="2" type="ORF">VL23_08780</name>
</gene>
<reference evidence="2 3" key="1">
    <citation type="journal article" date="2015" name="Antimicrob. Agents Chemother.">
        <title>Whole-Genome Sequencing Identifies Emergence of a Quinolone Resistance Mutation in a Case of Stenotrophomonas maltophilia Bacteremia.</title>
        <authorList>
            <person name="Pak T.R."/>
            <person name="Altman D.R."/>
            <person name="Attie O."/>
            <person name="Sebra R."/>
            <person name="Hamula C.L."/>
            <person name="Lewis M."/>
            <person name="Deikus G."/>
            <person name="Newman L.C."/>
            <person name="Fang G."/>
            <person name="Hand J."/>
            <person name="Papel G."/>
            <person name="Wallach F."/>
            <person name="Schadt E.E."/>
            <person name="Huprikar S."/>
            <person name="van Bakel H."/>
            <person name="Kasarskis A."/>
            <person name="Bashir A."/>
        </authorList>
    </citation>
    <scope>NUCLEOTIDE SEQUENCE [LARGE SCALE GENOMIC DNA]</scope>
    <source>
        <strain evidence="2 3">ISMMS6</strain>
    </source>
</reference>
<protein>
    <recommendedName>
        <fullName evidence="4">IS110 family transposase</fullName>
    </recommendedName>
</protein>
<name>A0AB34TJM1_STEMA</name>
<dbReference type="Proteomes" id="UP000037632">
    <property type="component" value="Unassembled WGS sequence"/>
</dbReference>
<proteinExistence type="predicted"/>
<dbReference type="AlphaFoldDB" id="A0AB34TJM1"/>